<accession>A0A6H5HP49</accession>
<sequence length="64" mass="7187">KCHGEETDGILYLWYPMKSVMSESTKGSFDTKRLYNFFSSTLCQVKAGGDLAHIRNSVTPGQRV</sequence>
<feature type="non-terminal residue" evidence="1">
    <location>
        <position position="1"/>
    </location>
</feature>
<keyword evidence="2" id="KW-1185">Reference proteome</keyword>
<protein>
    <submittedName>
        <fullName evidence="1">Uncharacterized protein</fullName>
    </submittedName>
</protein>
<name>A0A6H5HP49_9HEMI</name>
<evidence type="ECO:0000313" key="1">
    <source>
        <dbReference type="EMBL" id="CAB0018735.1"/>
    </source>
</evidence>
<evidence type="ECO:0000313" key="2">
    <source>
        <dbReference type="Proteomes" id="UP000479000"/>
    </source>
</evidence>
<dbReference type="Proteomes" id="UP000479000">
    <property type="component" value="Unassembled WGS sequence"/>
</dbReference>
<gene>
    <name evidence="1" type="ORF">NTEN_LOCUS22518</name>
</gene>
<organism evidence="1 2">
    <name type="scientific">Nesidiocoris tenuis</name>
    <dbReference type="NCBI Taxonomy" id="355587"/>
    <lineage>
        <taxon>Eukaryota</taxon>
        <taxon>Metazoa</taxon>
        <taxon>Ecdysozoa</taxon>
        <taxon>Arthropoda</taxon>
        <taxon>Hexapoda</taxon>
        <taxon>Insecta</taxon>
        <taxon>Pterygota</taxon>
        <taxon>Neoptera</taxon>
        <taxon>Paraneoptera</taxon>
        <taxon>Hemiptera</taxon>
        <taxon>Heteroptera</taxon>
        <taxon>Panheteroptera</taxon>
        <taxon>Cimicomorpha</taxon>
        <taxon>Miridae</taxon>
        <taxon>Dicyphina</taxon>
        <taxon>Nesidiocoris</taxon>
    </lineage>
</organism>
<dbReference type="EMBL" id="CADCXU010033148">
    <property type="protein sequence ID" value="CAB0018735.1"/>
    <property type="molecule type" value="Genomic_DNA"/>
</dbReference>
<dbReference type="AlphaFoldDB" id="A0A6H5HP49"/>
<reference evidence="1 2" key="1">
    <citation type="submission" date="2020-02" db="EMBL/GenBank/DDBJ databases">
        <authorList>
            <person name="Ferguson B K."/>
        </authorList>
    </citation>
    <scope>NUCLEOTIDE SEQUENCE [LARGE SCALE GENOMIC DNA]</scope>
</reference>
<proteinExistence type="predicted"/>